<evidence type="ECO:0000256" key="2">
    <source>
        <dbReference type="SAM" id="MobiDB-lite"/>
    </source>
</evidence>
<evidence type="ECO:0000259" key="3">
    <source>
        <dbReference type="Pfam" id="PF13649"/>
    </source>
</evidence>
<dbReference type="Proteomes" id="UP001172687">
    <property type="component" value="Unassembled WGS sequence"/>
</dbReference>
<evidence type="ECO:0000313" key="5">
    <source>
        <dbReference type="Proteomes" id="UP001172687"/>
    </source>
</evidence>
<dbReference type="Pfam" id="PF13649">
    <property type="entry name" value="Methyltransf_25"/>
    <property type="match status" value="1"/>
</dbReference>
<organism evidence="4 5">
    <name type="scientific">Mycolicibacterium austroafricanum</name>
    <name type="common">Mycobacterium austroafricanum</name>
    <dbReference type="NCBI Taxonomy" id="39687"/>
    <lineage>
        <taxon>Bacteria</taxon>
        <taxon>Bacillati</taxon>
        <taxon>Actinomycetota</taxon>
        <taxon>Actinomycetes</taxon>
        <taxon>Mycobacteriales</taxon>
        <taxon>Mycobacteriaceae</taxon>
        <taxon>Mycolicibacterium</taxon>
    </lineage>
</organism>
<dbReference type="InterPro" id="IPR041698">
    <property type="entry name" value="Methyltransf_25"/>
</dbReference>
<sequence length="215" mass="23208">MDSSVWDERYASVEHPWGSTPPCALMARYAALRPGRAIDLACGDGRNARYLAESGWDVEAVDFSPVAIEVAKGVDDSENISYTVGDVRNWQPEKRADLVVISFLHLPIDELVAVIATAATWLRPGGHLLYLGHALENFVYGVGGPADPAILPGLADLARASQGLRVVEMAHLLRPQGDRQAVDVLLHVQPWDPDQGWPPQAPGQAATAVTDTESK</sequence>
<dbReference type="EC" id="2.1.1.-" evidence="4"/>
<dbReference type="SUPFAM" id="SSF53335">
    <property type="entry name" value="S-adenosyl-L-methionine-dependent methyltransferases"/>
    <property type="match status" value="1"/>
</dbReference>
<comment type="caution">
    <text evidence="4">The sequence shown here is derived from an EMBL/GenBank/DDBJ whole genome shotgun (WGS) entry which is preliminary data.</text>
</comment>
<dbReference type="RefSeq" id="WP_011781183.1">
    <property type="nucleotide sequence ID" value="NZ_CP070380.1"/>
</dbReference>
<gene>
    <name evidence="4" type="ORF">QYF68_30115</name>
</gene>
<feature type="domain" description="Methyltransferase" evidence="3">
    <location>
        <begin position="38"/>
        <end position="126"/>
    </location>
</feature>
<proteinExistence type="predicted"/>
<keyword evidence="5" id="KW-1185">Reference proteome</keyword>
<dbReference type="InterPro" id="IPR029063">
    <property type="entry name" value="SAM-dependent_MTases_sf"/>
</dbReference>
<accession>A0ABT8HMR6</accession>
<dbReference type="Gene3D" id="3.40.50.150">
    <property type="entry name" value="Vaccinia Virus protein VP39"/>
    <property type="match status" value="1"/>
</dbReference>
<keyword evidence="1 4" id="KW-0808">Transferase</keyword>
<dbReference type="GO" id="GO:0032259">
    <property type="term" value="P:methylation"/>
    <property type="evidence" value="ECO:0007669"/>
    <property type="project" value="UniProtKB-KW"/>
</dbReference>
<evidence type="ECO:0000313" key="4">
    <source>
        <dbReference type="EMBL" id="MDN4522041.1"/>
    </source>
</evidence>
<protein>
    <submittedName>
        <fullName evidence="4">Class I SAM-dependent methyltransferase</fullName>
        <ecNumber evidence="4">2.1.1.-</ecNumber>
    </submittedName>
</protein>
<keyword evidence="4" id="KW-0489">Methyltransferase</keyword>
<dbReference type="GO" id="GO:0008168">
    <property type="term" value="F:methyltransferase activity"/>
    <property type="evidence" value="ECO:0007669"/>
    <property type="project" value="UniProtKB-KW"/>
</dbReference>
<dbReference type="CDD" id="cd02440">
    <property type="entry name" value="AdoMet_MTases"/>
    <property type="match status" value="1"/>
</dbReference>
<name>A0ABT8HMR6_MYCAO</name>
<dbReference type="EMBL" id="JAUHTC010000096">
    <property type="protein sequence ID" value="MDN4522041.1"/>
    <property type="molecule type" value="Genomic_DNA"/>
</dbReference>
<feature type="region of interest" description="Disordered" evidence="2">
    <location>
        <begin position="193"/>
        <end position="215"/>
    </location>
</feature>
<dbReference type="PANTHER" id="PTHR43861">
    <property type="entry name" value="TRANS-ACONITATE 2-METHYLTRANSFERASE-RELATED"/>
    <property type="match status" value="1"/>
</dbReference>
<reference evidence="4" key="1">
    <citation type="submission" date="2023-07" db="EMBL/GenBank/DDBJ databases">
        <title>Degradation of tert-butanol by M. austroafricanum TBA100.</title>
        <authorList>
            <person name="Helbich S."/>
            <person name="Vainshtein Y."/>
        </authorList>
    </citation>
    <scope>NUCLEOTIDE SEQUENCE</scope>
    <source>
        <strain evidence="4">TBA100</strain>
    </source>
</reference>
<evidence type="ECO:0000256" key="1">
    <source>
        <dbReference type="ARBA" id="ARBA00022679"/>
    </source>
</evidence>